<accession>A0ABS0IGI1</accession>
<evidence type="ECO:0000313" key="1">
    <source>
        <dbReference type="EMBL" id="MBF9237445.1"/>
    </source>
</evidence>
<dbReference type="RefSeq" id="WP_196281817.1">
    <property type="nucleotide sequence ID" value="NZ_JADQDQ010000003.1"/>
</dbReference>
<sequence length="95" mass="10017">MMTLYTHTDMLLQLHKSTATLDASAACEVRIVSAFGGDTEVVATAQVQTLKHCYILTLPAGISVGSTKAVLSIRQNDAVVYTTSIDIIATTSLSA</sequence>
<evidence type="ECO:0000313" key="2">
    <source>
        <dbReference type="Proteomes" id="UP000597617"/>
    </source>
</evidence>
<name>A0ABS0IGI1_9BACT</name>
<dbReference type="Proteomes" id="UP000597617">
    <property type="component" value="Unassembled WGS sequence"/>
</dbReference>
<gene>
    <name evidence="1" type="ORF">I2I05_08545</name>
</gene>
<comment type="caution">
    <text evidence="1">The sequence shown here is derived from an EMBL/GenBank/DDBJ whole genome shotgun (WGS) entry which is preliminary data.</text>
</comment>
<dbReference type="EMBL" id="JADQDQ010000003">
    <property type="protein sequence ID" value="MBF9237445.1"/>
    <property type="molecule type" value="Genomic_DNA"/>
</dbReference>
<organism evidence="1 2">
    <name type="scientific">Hymenobacter jeongseonensis</name>
    <dbReference type="NCBI Taxonomy" id="2791027"/>
    <lineage>
        <taxon>Bacteria</taxon>
        <taxon>Pseudomonadati</taxon>
        <taxon>Bacteroidota</taxon>
        <taxon>Cytophagia</taxon>
        <taxon>Cytophagales</taxon>
        <taxon>Hymenobacteraceae</taxon>
        <taxon>Hymenobacter</taxon>
    </lineage>
</organism>
<protein>
    <submittedName>
        <fullName evidence="1">Uncharacterized protein</fullName>
    </submittedName>
</protein>
<keyword evidence="2" id="KW-1185">Reference proteome</keyword>
<reference evidence="1 2" key="1">
    <citation type="submission" date="2020-11" db="EMBL/GenBank/DDBJ databases">
        <authorList>
            <person name="Kim M.K."/>
        </authorList>
    </citation>
    <scope>NUCLEOTIDE SEQUENCE [LARGE SCALE GENOMIC DNA]</scope>
    <source>
        <strain evidence="1 2">BT683</strain>
    </source>
</reference>
<proteinExistence type="predicted"/>